<evidence type="ECO:0000256" key="8">
    <source>
        <dbReference type="SAM" id="Phobius"/>
    </source>
</evidence>
<evidence type="ECO:0000256" key="6">
    <source>
        <dbReference type="ARBA" id="ARBA00023170"/>
    </source>
</evidence>
<dbReference type="OrthoDB" id="5981855at2759"/>
<keyword evidence="3 8" id="KW-1133">Transmembrane helix</keyword>
<dbReference type="EnsemblMetazoa" id="Aqu2.1.28010_001">
    <property type="protein sequence ID" value="Aqu2.1.28010_001"/>
    <property type="gene ID" value="Aqu2.1.28010"/>
</dbReference>
<dbReference type="OMA" id="ACIITIW"/>
<keyword evidence="4" id="KW-0297">G-protein coupled receptor</keyword>
<evidence type="ECO:0000256" key="7">
    <source>
        <dbReference type="ARBA" id="ARBA00023224"/>
    </source>
</evidence>
<feature type="domain" description="G-protein coupled receptors family 1 profile" evidence="9">
    <location>
        <begin position="36"/>
        <end position="248"/>
    </location>
</feature>
<evidence type="ECO:0000256" key="4">
    <source>
        <dbReference type="ARBA" id="ARBA00023040"/>
    </source>
</evidence>
<dbReference type="Pfam" id="PF00001">
    <property type="entry name" value="7tm_1"/>
    <property type="match status" value="1"/>
</dbReference>
<keyword evidence="5 8" id="KW-0472">Membrane</keyword>
<proteinExistence type="predicted"/>
<protein>
    <recommendedName>
        <fullName evidence="9">G-protein coupled receptors family 1 profile domain-containing protein</fullName>
    </recommendedName>
</protein>
<dbReference type="InterPro" id="IPR050125">
    <property type="entry name" value="GPCR_opsins"/>
</dbReference>
<reference evidence="10" key="1">
    <citation type="submission" date="2017-05" db="UniProtKB">
        <authorList>
            <consortium name="EnsemblMetazoa"/>
        </authorList>
    </citation>
    <scope>IDENTIFICATION</scope>
</reference>
<dbReference type="AlphaFoldDB" id="A0A1X7UJ60"/>
<keyword evidence="6" id="KW-0675">Receptor</keyword>
<feature type="transmembrane region" description="Helical" evidence="8">
    <location>
        <begin position="20"/>
        <end position="45"/>
    </location>
</feature>
<evidence type="ECO:0000256" key="5">
    <source>
        <dbReference type="ARBA" id="ARBA00023136"/>
    </source>
</evidence>
<comment type="subcellular location">
    <subcellularLocation>
        <location evidence="1">Membrane</location>
        <topology evidence="1">Multi-pass membrane protein</topology>
    </subcellularLocation>
</comment>
<dbReference type="PROSITE" id="PS50262">
    <property type="entry name" value="G_PROTEIN_RECEP_F1_2"/>
    <property type="match status" value="1"/>
</dbReference>
<feature type="transmembrane region" description="Helical" evidence="8">
    <location>
        <begin position="57"/>
        <end position="80"/>
    </location>
</feature>
<dbReference type="FunCoup" id="A0A1X7UJ60">
    <property type="interactions" value="206"/>
</dbReference>
<feature type="transmembrane region" description="Helical" evidence="8">
    <location>
        <begin position="100"/>
        <end position="119"/>
    </location>
</feature>
<dbReference type="CDD" id="cd00637">
    <property type="entry name" value="7tm_classA_rhodopsin-like"/>
    <property type="match status" value="1"/>
</dbReference>
<feature type="transmembrane region" description="Helical" evidence="8">
    <location>
        <begin position="182"/>
        <end position="200"/>
    </location>
</feature>
<dbReference type="PRINTS" id="PR00237">
    <property type="entry name" value="GPCRRHODOPSN"/>
</dbReference>
<evidence type="ECO:0000259" key="9">
    <source>
        <dbReference type="PROSITE" id="PS50262"/>
    </source>
</evidence>
<feature type="transmembrane region" description="Helical" evidence="8">
    <location>
        <begin position="220"/>
        <end position="247"/>
    </location>
</feature>
<dbReference type="GO" id="GO:0016020">
    <property type="term" value="C:membrane"/>
    <property type="evidence" value="ECO:0007669"/>
    <property type="project" value="UniProtKB-SubCell"/>
</dbReference>
<organism evidence="10">
    <name type="scientific">Amphimedon queenslandica</name>
    <name type="common">Sponge</name>
    <dbReference type="NCBI Taxonomy" id="400682"/>
    <lineage>
        <taxon>Eukaryota</taxon>
        <taxon>Metazoa</taxon>
        <taxon>Porifera</taxon>
        <taxon>Demospongiae</taxon>
        <taxon>Heteroscleromorpha</taxon>
        <taxon>Haplosclerida</taxon>
        <taxon>Niphatidae</taxon>
        <taxon>Amphimedon</taxon>
    </lineage>
</organism>
<evidence type="ECO:0000256" key="1">
    <source>
        <dbReference type="ARBA" id="ARBA00004141"/>
    </source>
</evidence>
<name>A0A1X7UJ60_AMPQE</name>
<evidence type="ECO:0000313" key="10">
    <source>
        <dbReference type="EnsemblMetazoa" id="Aqu2.1.28010_001"/>
    </source>
</evidence>
<dbReference type="InParanoid" id="A0A1X7UJ60"/>
<feature type="transmembrane region" description="Helical" evidence="8">
    <location>
        <begin position="140"/>
        <end position="162"/>
    </location>
</feature>
<dbReference type="Gene3D" id="1.20.1070.10">
    <property type="entry name" value="Rhodopsin 7-helix transmembrane proteins"/>
    <property type="match status" value="1"/>
</dbReference>
<dbReference type="SUPFAM" id="SSF81321">
    <property type="entry name" value="Family A G protein-coupled receptor-like"/>
    <property type="match status" value="1"/>
</dbReference>
<dbReference type="InterPro" id="IPR017452">
    <property type="entry name" value="GPCR_Rhodpsn_7TM"/>
</dbReference>
<evidence type="ECO:0000256" key="3">
    <source>
        <dbReference type="ARBA" id="ARBA00022989"/>
    </source>
</evidence>
<dbReference type="GO" id="GO:0004930">
    <property type="term" value="F:G protein-coupled receptor activity"/>
    <property type="evidence" value="ECO:0007669"/>
    <property type="project" value="UniProtKB-KW"/>
</dbReference>
<sequence>MSLLELNSTTFTATGEVNGPAFAAAFAIEGLIGLIANITVLAITLYQRKSWKQSSTVFFTSFLLANIITVMYMLVSSISIGAGEWIIGSTFEEKRATCTFTAYVIWLDSMALTMTIAAISFDRFLFIVKPHRHKYLMKSWIALIVTISLWVLSAVVNIAPFYSHDEYKAGIYDSQIGICLKNFIILVTSLWTFCFTCRFMQTQSEMPGNNSVYVSKKWRLFGIFGTMLLAYIIAVIPAYIFGVISIFYTLPPAVNVTAALAYGSIVISNPIIQSYFRPDIKIVLTAIIKKIKLKVTRRYQNTTQTDANMELE</sequence>
<keyword evidence="2 8" id="KW-0812">Transmembrane</keyword>
<keyword evidence="7" id="KW-0807">Transducer</keyword>
<dbReference type="InterPro" id="IPR000276">
    <property type="entry name" value="GPCR_Rhodpsn"/>
</dbReference>
<feature type="transmembrane region" description="Helical" evidence="8">
    <location>
        <begin position="253"/>
        <end position="272"/>
    </location>
</feature>
<accession>A0A1X7UJ60</accession>
<evidence type="ECO:0000256" key="2">
    <source>
        <dbReference type="ARBA" id="ARBA00022692"/>
    </source>
</evidence>
<dbReference type="PANTHER" id="PTHR24240">
    <property type="entry name" value="OPSIN"/>
    <property type="match status" value="1"/>
</dbReference>